<name>A0ABD5CFA6_9BURK</name>
<comment type="similarity">
    <text evidence="1 6">Belongs to the carbohydrate kinase PfkB family.</text>
</comment>
<evidence type="ECO:0000256" key="3">
    <source>
        <dbReference type="ARBA" id="ARBA00022741"/>
    </source>
</evidence>
<dbReference type="InterPro" id="IPR029056">
    <property type="entry name" value="Ribokinase-like"/>
</dbReference>
<keyword evidence="2 6" id="KW-0808">Transferase</keyword>
<evidence type="ECO:0000313" key="9">
    <source>
        <dbReference type="Proteomes" id="UP001245184"/>
    </source>
</evidence>
<sequence>MAEILTVTLNPAVDVATSVELLEPTRKLRCAAARRDPGGGGINVARVLQRLGGDCLAVYLAGGVTGHVLQDLLAAEQAASVCLGIGAETRENFSVFETSTGREYRFVLPGPTLTAREWQSCTDYIDALASPPCYLVLSGSLPPGAPVDAYACIARSARGRGVRVVLDTSGPALATALQAGVFLVKPSLNELRGLSGKALVEEREWCKAARRIVQDGQASIVALTLGDRGALVVTGDRTLRAPAFPVQVSSSIGAGDSFVAAMVWALNRDCSLENAFRYALAAASATLLVAGTGLCKQADVERFYRALVDSQSFLISG</sequence>
<dbReference type="NCBIfam" id="TIGR03168">
    <property type="entry name" value="1-PFK"/>
    <property type="match status" value="1"/>
</dbReference>
<dbReference type="EMBL" id="JAVIZN010000002">
    <property type="protein sequence ID" value="MDR6203920.1"/>
    <property type="molecule type" value="Genomic_DNA"/>
</dbReference>
<dbReference type="InterPro" id="IPR002173">
    <property type="entry name" value="Carboh/pur_kinase_PfkB_CS"/>
</dbReference>
<dbReference type="GO" id="GO:0008443">
    <property type="term" value="F:phosphofructokinase activity"/>
    <property type="evidence" value="ECO:0007669"/>
    <property type="project" value="UniProtKB-ARBA"/>
</dbReference>
<reference evidence="8 9" key="1">
    <citation type="submission" date="2023-08" db="EMBL/GenBank/DDBJ databases">
        <title>Genome sequencing of plant associated microbes to promote plant fitness in Sorghum bicolor and Oryza sativa.</title>
        <authorList>
            <person name="Coleman-Derr D."/>
        </authorList>
    </citation>
    <scope>NUCLEOTIDE SEQUENCE [LARGE SCALE GENOMIC DNA]</scope>
    <source>
        <strain evidence="8 9">SLBN-33</strain>
    </source>
</reference>
<dbReference type="PANTHER" id="PTHR46566">
    <property type="entry name" value="1-PHOSPHOFRUCTOKINASE-RELATED"/>
    <property type="match status" value="1"/>
</dbReference>
<dbReference type="SUPFAM" id="SSF53613">
    <property type="entry name" value="Ribokinase-like"/>
    <property type="match status" value="1"/>
</dbReference>
<dbReference type="RefSeq" id="WP_310031561.1">
    <property type="nucleotide sequence ID" value="NZ_JAVIZN010000002.1"/>
</dbReference>
<dbReference type="FunFam" id="3.40.1190.20:FF:000001">
    <property type="entry name" value="Phosphofructokinase"/>
    <property type="match status" value="1"/>
</dbReference>
<dbReference type="Gene3D" id="3.40.1190.20">
    <property type="match status" value="1"/>
</dbReference>
<evidence type="ECO:0000256" key="6">
    <source>
        <dbReference type="PIRNR" id="PIRNR000535"/>
    </source>
</evidence>
<dbReference type="InterPro" id="IPR017583">
    <property type="entry name" value="Tagatose/fructose_Pkinase"/>
</dbReference>
<keyword evidence="4" id="KW-0418">Kinase</keyword>
<evidence type="ECO:0000256" key="2">
    <source>
        <dbReference type="ARBA" id="ARBA00022679"/>
    </source>
</evidence>
<dbReference type="CDD" id="cd01164">
    <property type="entry name" value="FruK_PfkB_like"/>
    <property type="match status" value="1"/>
</dbReference>
<organism evidence="8 9">
    <name type="scientific">Paraburkholderia graminis</name>
    <dbReference type="NCBI Taxonomy" id="60548"/>
    <lineage>
        <taxon>Bacteria</taxon>
        <taxon>Pseudomonadati</taxon>
        <taxon>Pseudomonadota</taxon>
        <taxon>Betaproteobacteria</taxon>
        <taxon>Burkholderiales</taxon>
        <taxon>Burkholderiaceae</taxon>
        <taxon>Paraburkholderia</taxon>
    </lineage>
</organism>
<dbReference type="PROSITE" id="PS00583">
    <property type="entry name" value="PFKB_KINASES_1"/>
    <property type="match status" value="1"/>
</dbReference>
<dbReference type="Pfam" id="PF00294">
    <property type="entry name" value="PfkB"/>
    <property type="match status" value="1"/>
</dbReference>
<comment type="caution">
    <text evidence="8">The sequence shown here is derived from an EMBL/GenBank/DDBJ whole genome shotgun (WGS) entry which is preliminary data.</text>
</comment>
<evidence type="ECO:0000259" key="7">
    <source>
        <dbReference type="Pfam" id="PF00294"/>
    </source>
</evidence>
<keyword evidence="5" id="KW-0067">ATP-binding</keyword>
<protein>
    <recommendedName>
        <fullName evidence="6">Phosphofructokinase</fullName>
    </recommendedName>
</protein>
<feature type="domain" description="Carbohydrate kinase PfkB" evidence="7">
    <location>
        <begin position="19"/>
        <end position="296"/>
    </location>
</feature>
<dbReference type="AlphaFoldDB" id="A0ABD5CFA6"/>
<dbReference type="GO" id="GO:0005524">
    <property type="term" value="F:ATP binding"/>
    <property type="evidence" value="ECO:0007669"/>
    <property type="project" value="UniProtKB-KW"/>
</dbReference>
<accession>A0ABD5CFA6</accession>
<proteinExistence type="inferred from homology"/>
<dbReference type="Proteomes" id="UP001245184">
    <property type="component" value="Unassembled WGS sequence"/>
</dbReference>
<evidence type="ECO:0000256" key="1">
    <source>
        <dbReference type="ARBA" id="ARBA00010688"/>
    </source>
</evidence>
<dbReference type="GO" id="GO:0016052">
    <property type="term" value="P:carbohydrate catabolic process"/>
    <property type="evidence" value="ECO:0007669"/>
    <property type="project" value="UniProtKB-ARBA"/>
</dbReference>
<dbReference type="GO" id="GO:0044281">
    <property type="term" value="P:small molecule metabolic process"/>
    <property type="evidence" value="ECO:0007669"/>
    <property type="project" value="UniProtKB-ARBA"/>
</dbReference>
<dbReference type="PROSITE" id="PS00584">
    <property type="entry name" value="PFKB_KINASES_2"/>
    <property type="match status" value="1"/>
</dbReference>
<evidence type="ECO:0000256" key="5">
    <source>
        <dbReference type="ARBA" id="ARBA00022840"/>
    </source>
</evidence>
<dbReference type="InterPro" id="IPR011611">
    <property type="entry name" value="PfkB_dom"/>
</dbReference>
<evidence type="ECO:0000313" key="8">
    <source>
        <dbReference type="EMBL" id="MDR6203920.1"/>
    </source>
</evidence>
<dbReference type="PANTHER" id="PTHR46566:SF2">
    <property type="entry name" value="ATP-DEPENDENT 6-PHOSPHOFRUCTOKINASE ISOZYME 2"/>
    <property type="match status" value="1"/>
</dbReference>
<gene>
    <name evidence="8" type="ORF">QF025_002640</name>
</gene>
<evidence type="ECO:0000256" key="4">
    <source>
        <dbReference type="ARBA" id="ARBA00022777"/>
    </source>
</evidence>
<keyword evidence="3" id="KW-0547">Nucleotide-binding</keyword>
<dbReference type="PIRSF" id="PIRSF000535">
    <property type="entry name" value="1PFK/6PFK/LacC"/>
    <property type="match status" value="1"/>
</dbReference>